<dbReference type="OrthoDB" id="418358at2759"/>
<sequence>MMNNFSEDQLQTVFQICKPNSQGKISANNLKNMFNKYSGRSTENAEDELPF</sequence>
<organism evidence="1">
    <name type="scientific">Lepeophtheirus salmonis</name>
    <name type="common">Salmon louse</name>
    <name type="synonym">Caligus salmonis</name>
    <dbReference type="NCBI Taxonomy" id="72036"/>
    <lineage>
        <taxon>Eukaryota</taxon>
        <taxon>Metazoa</taxon>
        <taxon>Ecdysozoa</taxon>
        <taxon>Arthropoda</taxon>
        <taxon>Crustacea</taxon>
        <taxon>Multicrustacea</taxon>
        <taxon>Hexanauplia</taxon>
        <taxon>Copepoda</taxon>
        <taxon>Siphonostomatoida</taxon>
        <taxon>Caligidae</taxon>
        <taxon>Lepeophtheirus</taxon>
    </lineage>
</organism>
<dbReference type="SUPFAM" id="SSF47473">
    <property type="entry name" value="EF-hand"/>
    <property type="match status" value="1"/>
</dbReference>
<name>A0A0K2TYX1_LEPSM</name>
<reference evidence="1" key="1">
    <citation type="submission" date="2014-05" db="EMBL/GenBank/DDBJ databases">
        <authorList>
            <person name="Chronopoulou M."/>
        </authorList>
    </citation>
    <scope>NUCLEOTIDE SEQUENCE</scope>
    <source>
        <tissue evidence="1">Whole organism</tissue>
    </source>
</reference>
<dbReference type="AlphaFoldDB" id="A0A0K2TYX1"/>
<dbReference type="InterPro" id="IPR011992">
    <property type="entry name" value="EF-hand-dom_pair"/>
</dbReference>
<protein>
    <recommendedName>
        <fullName evidence="2">EF-hand domain-containing protein</fullName>
    </recommendedName>
</protein>
<proteinExistence type="predicted"/>
<accession>A0A0K2TYX1</accession>
<dbReference type="EMBL" id="HACA01013868">
    <property type="protein sequence ID" value="CDW31229.1"/>
    <property type="molecule type" value="Transcribed_RNA"/>
</dbReference>
<evidence type="ECO:0008006" key="2">
    <source>
        <dbReference type="Google" id="ProtNLM"/>
    </source>
</evidence>
<evidence type="ECO:0000313" key="1">
    <source>
        <dbReference type="EMBL" id="CDW31229.1"/>
    </source>
</evidence>